<comment type="similarity">
    <text evidence="2">Belongs to the band 7/mec-2 family.</text>
</comment>
<evidence type="ECO:0000256" key="3">
    <source>
        <dbReference type="SAM" id="Phobius"/>
    </source>
</evidence>
<accession>A0A7J3V0U2</accession>
<dbReference type="AlphaFoldDB" id="A0A7J3V0U2"/>
<dbReference type="SUPFAM" id="SSF117892">
    <property type="entry name" value="Band 7/SPFH domain"/>
    <property type="match status" value="1"/>
</dbReference>
<keyword evidence="3" id="KW-0472">Membrane</keyword>
<proteinExistence type="inferred from homology"/>
<reference evidence="5" key="1">
    <citation type="journal article" date="2020" name="mSystems">
        <title>Genome- and Community-Level Interaction Insights into Carbon Utilization and Element Cycling Functions of Hydrothermarchaeota in Hydrothermal Sediment.</title>
        <authorList>
            <person name="Zhou Z."/>
            <person name="Liu Y."/>
            <person name="Xu W."/>
            <person name="Pan J."/>
            <person name="Luo Z.H."/>
            <person name="Li M."/>
        </authorList>
    </citation>
    <scope>NUCLEOTIDE SEQUENCE [LARGE SCALE GENOMIC DNA]</scope>
    <source>
        <strain evidence="5">SpSt-1038</strain>
    </source>
</reference>
<name>A0A7J3V0U2_9CREN</name>
<keyword evidence="3" id="KW-0812">Transmembrane</keyword>
<feature type="domain" description="Band 7" evidence="4">
    <location>
        <begin position="48"/>
        <end position="205"/>
    </location>
</feature>
<organism evidence="5">
    <name type="scientific">Candidatus Methanosuratincola petrocarbonis</name>
    <name type="common">ex Vanwonterghem et al. 2016</name>
    <dbReference type="NCBI Taxonomy" id="1867261"/>
    <lineage>
        <taxon>Archaea</taxon>
        <taxon>Thermoproteota</taxon>
        <taxon>Methanosuratincolia</taxon>
        <taxon>Candidatus Methanomethylicales</taxon>
        <taxon>Candidatus Methanomethylicaceae</taxon>
        <taxon>Candidatus Methanosuratincola (ex Vanwonterghem et al. 2016)</taxon>
    </lineage>
</organism>
<dbReference type="Gene3D" id="6.10.250.2090">
    <property type="match status" value="1"/>
</dbReference>
<evidence type="ECO:0000256" key="1">
    <source>
        <dbReference type="ARBA" id="ARBA00004167"/>
    </source>
</evidence>
<dbReference type="Pfam" id="PF01145">
    <property type="entry name" value="Band_7"/>
    <property type="match status" value="1"/>
</dbReference>
<comment type="caution">
    <text evidence="5">The sequence shown here is derived from an EMBL/GenBank/DDBJ whole genome shotgun (WGS) entry which is preliminary data.</text>
</comment>
<dbReference type="Gene3D" id="3.30.479.30">
    <property type="entry name" value="Band 7 domain"/>
    <property type="match status" value="1"/>
</dbReference>
<dbReference type="PANTHER" id="PTHR10264:SF19">
    <property type="entry name" value="AT06885P-RELATED"/>
    <property type="match status" value="1"/>
</dbReference>
<evidence type="ECO:0000313" key="5">
    <source>
        <dbReference type="EMBL" id="HHI49469.1"/>
    </source>
</evidence>
<dbReference type="SMART" id="SM00244">
    <property type="entry name" value="PHB"/>
    <property type="match status" value="1"/>
</dbReference>
<sequence>MLISKIPFNIKGVYFLNLALQIGGIFESINTLIVAFVVLVIVVWILSSSIKIVKEYERAVIFRLGRLLGAKGPGLFLIIPFVDAFRKVDLRVLTFDVPKQVVITRDNITISVDAVVYYRVFDPNKAITQVENYVLSTNLLAQTMLRDVLGQVELDEILARREELNRRLQQSLDLATDPWGIKVTAVVIKDVTIPESLQRAIAKQAEAERERRSRIIIAEGEQQAAQKMFEAAEFYNRAPLAMKLREFQMITEVAREKNLIVISSSGSTDIGSIAGIAKAVQERK</sequence>
<evidence type="ECO:0000259" key="4">
    <source>
        <dbReference type="SMART" id="SM00244"/>
    </source>
</evidence>
<comment type="subcellular location">
    <subcellularLocation>
        <location evidence="1">Membrane</location>
        <topology evidence="1">Single-pass membrane protein</topology>
    </subcellularLocation>
</comment>
<dbReference type="PRINTS" id="PR00721">
    <property type="entry name" value="STOMATIN"/>
</dbReference>
<dbReference type="InterPro" id="IPR001107">
    <property type="entry name" value="Band_7"/>
</dbReference>
<keyword evidence="3" id="KW-1133">Transmembrane helix</keyword>
<dbReference type="InterPro" id="IPR043202">
    <property type="entry name" value="Band-7_stomatin-like"/>
</dbReference>
<gene>
    <name evidence="5" type="ORF">ENL91_04780</name>
</gene>
<dbReference type="EMBL" id="DRVT01000055">
    <property type="protein sequence ID" value="HHI49469.1"/>
    <property type="molecule type" value="Genomic_DNA"/>
</dbReference>
<evidence type="ECO:0000256" key="2">
    <source>
        <dbReference type="ARBA" id="ARBA00008164"/>
    </source>
</evidence>
<dbReference type="GO" id="GO:0098552">
    <property type="term" value="C:side of membrane"/>
    <property type="evidence" value="ECO:0007669"/>
    <property type="project" value="UniProtKB-ARBA"/>
</dbReference>
<dbReference type="InterPro" id="IPR036013">
    <property type="entry name" value="Band_7/SPFH_dom_sf"/>
</dbReference>
<dbReference type="FunFam" id="3.30.479.30:FF:000004">
    <property type="entry name" value="Putative membrane protease family, stomatin"/>
    <property type="match status" value="1"/>
</dbReference>
<dbReference type="CDD" id="cd08826">
    <property type="entry name" value="SPFH_eoslipins_u1"/>
    <property type="match status" value="1"/>
</dbReference>
<dbReference type="PANTHER" id="PTHR10264">
    <property type="entry name" value="BAND 7 PROTEIN-RELATED"/>
    <property type="match status" value="1"/>
</dbReference>
<protein>
    <submittedName>
        <fullName evidence="5">Slipin family protein</fullName>
    </submittedName>
</protein>
<feature type="transmembrane region" description="Helical" evidence="3">
    <location>
        <begin position="20"/>
        <end position="46"/>
    </location>
</feature>
<dbReference type="GO" id="GO:0005886">
    <property type="term" value="C:plasma membrane"/>
    <property type="evidence" value="ECO:0007669"/>
    <property type="project" value="InterPro"/>
</dbReference>
<dbReference type="InterPro" id="IPR001972">
    <property type="entry name" value="Stomatin_HflK_fam"/>
</dbReference>